<evidence type="ECO:0000313" key="2">
    <source>
        <dbReference type="EMBL" id="MED6199273.1"/>
    </source>
</evidence>
<feature type="compositionally biased region" description="Low complexity" evidence="1">
    <location>
        <begin position="67"/>
        <end position="76"/>
    </location>
</feature>
<evidence type="ECO:0000313" key="3">
    <source>
        <dbReference type="Proteomes" id="UP001341840"/>
    </source>
</evidence>
<proteinExistence type="predicted"/>
<organism evidence="2 3">
    <name type="scientific">Stylosanthes scabra</name>
    <dbReference type="NCBI Taxonomy" id="79078"/>
    <lineage>
        <taxon>Eukaryota</taxon>
        <taxon>Viridiplantae</taxon>
        <taxon>Streptophyta</taxon>
        <taxon>Embryophyta</taxon>
        <taxon>Tracheophyta</taxon>
        <taxon>Spermatophyta</taxon>
        <taxon>Magnoliopsida</taxon>
        <taxon>eudicotyledons</taxon>
        <taxon>Gunneridae</taxon>
        <taxon>Pentapetalae</taxon>
        <taxon>rosids</taxon>
        <taxon>fabids</taxon>
        <taxon>Fabales</taxon>
        <taxon>Fabaceae</taxon>
        <taxon>Papilionoideae</taxon>
        <taxon>50 kb inversion clade</taxon>
        <taxon>dalbergioids sensu lato</taxon>
        <taxon>Dalbergieae</taxon>
        <taxon>Pterocarpus clade</taxon>
        <taxon>Stylosanthes</taxon>
    </lineage>
</organism>
<dbReference type="Pfam" id="PF11523">
    <property type="entry name" value="DUF3223"/>
    <property type="match status" value="1"/>
</dbReference>
<gene>
    <name evidence="2" type="ORF">PIB30_074386</name>
</gene>
<sequence length="206" mass="24022">MTEPLLLKQFLLHHRLLFHSFNRLAVGHLPRRLCYCSTSSAAPSDQADDKATSTSSNPNSVWKAKESSSSSSSSSSYQDDPEYRNWKDKEDEILKDIQPIVLLTKDILHSRRYMDGEQLSAEDEKAVVDNLLAYHPHSQDKIGCGLESIMVDRHPQFRQSRCLFVVRTDGGWIDFSYQKCLREYIRDKYPMHAERFIREHFRRGRE</sequence>
<name>A0ABU6XRI6_9FABA</name>
<keyword evidence="3" id="KW-1185">Reference proteome</keyword>
<dbReference type="PANTHER" id="PTHR33415:SF4">
    <property type="entry name" value="DCL PROTEIN (DUF3223)"/>
    <property type="match status" value="1"/>
</dbReference>
<dbReference type="PANTHER" id="PTHR33415">
    <property type="entry name" value="PROTEIN EMBRYO DEFECTIVE 514"/>
    <property type="match status" value="1"/>
</dbReference>
<evidence type="ECO:0000256" key="1">
    <source>
        <dbReference type="SAM" id="MobiDB-lite"/>
    </source>
</evidence>
<reference evidence="2 3" key="1">
    <citation type="journal article" date="2023" name="Plants (Basel)">
        <title>Bridging the Gap: Combining Genomics and Transcriptomics Approaches to Understand Stylosanthes scabra, an Orphan Legume from the Brazilian Caatinga.</title>
        <authorList>
            <person name="Ferreira-Neto J.R.C."/>
            <person name="da Silva M.D."/>
            <person name="Binneck E."/>
            <person name="de Melo N.F."/>
            <person name="da Silva R.H."/>
            <person name="de Melo A.L.T.M."/>
            <person name="Pandolfi V."/>
            <person name="Bustamante F.O."/>
            <person name="Brasileiro-Vidal A.C."/>
            <person name="Benko-Iseppon A.M."/>
        </authorList>
    </citation>
    <scope>NUCLEOTIDE SEQUENCE [LARGE SCALE GENOMIC DNA]</scope>
    <source>
        <tissue evidence="2">Leaves</tissue>
    </source>
</reference>
<feature type="region of interest" description="Disordered" evidence="1">
    <location>
        <begin position="40"/>
        <end position="83"/>
    </location>
</feature>
<protein>
    <recommendedName>
        <fullName evidence="4">DCL protein</fullName>
    </recommendedName>
</protein>
<comment type="caution">
    <text evidence="2">The sequence shown here is derived from an EMBL/GenBank/DDBJ whole genome shotgun (WGS) entry which is preliminary data.</text>
</comment>
<accession>A0ABU6XRI6</accession>
<dbReference type="InterPro" id="IPR044673">
    <property type="entry name" value="DCL-like"/>
</dbReference>
<dbReference type="Gene3D" id="3.10.450.40">
    <property type="match status" value="1"/>
</dbReference>
<dbReference type="Proteomes" id="UP001341840">
    <property type="component" value="Unassembled WGS sequence"/>
</dbReference>
<evidence type="ECO:0008006" key="4">
    <source>
        <dbReference type="Google" id="ProtNLM"/>
    </source>
</evidence>
<dbReference type="EMBL" id="JASCZI010212372">
    <property type="protein sequence ID" value="MED6199273.1"/>
    <property type="molecule type" value="Genomic_DNA"/>
</dbReference>